<keyword evidence="14" id="KW-1185">Reference proteome</keyword>
<evidence type="ECO:0000313" key="13">
    <source>
        <dbReference type="EMBL" id="MBL0745827.1"/>
    </source>
</evidence>
<dbReference type="InterPro" id="IPR036890">
    <property type="entry name" value="HATPase_C_sf"/>
</dbReference>
<evidence type="ECO:0000256" key="1">
    <source>
        <dbReference type="ARBA" id="ARBA00000085"/>
    </source>
</evidence>
<reference evidence="13 14" key="1">
    <citation type="submission" date="2021-01" db="EMBL/GenBank/DDBJ databases">
        <title>Chryseolinea sp. Jin1 Genome sequencing and assembly.</title>
        <authorList>
            <person name="Kim I."/>
        </authorList>
    </citation>
    <scope>NUCLEOTIDE SEQUENCE [LARGE SCALE GENOMIC DNA]</scope>
    <source>
        <strain evidence="13 14">Jin1</strain>
    </source>
</reference>
<evidence type="ECO:0000256" key="7">
    <source>
        <dbReference type="PROSITE-ProRule" id="PRU00169"/>
    </source>
</evidence>
<evidence type="ECO:0000259" key="9">
    <source>
        <dbReference type="PROSITE" id="PS50109"/>
    </source>
</evidence>
<dbReference type="InterPro" id="IPR036097">
    <property type="entry name" value="HisK_dim/P_sf"/>
</dbReference>
<dbReference type="PROSITE" id="PS50113">
    <property type="entry name" value="PAC"/>
    <property type="match status" value="1"/>
</dbReference>
<accession>A0ABS1L2V7</accession>
<gene>
    <name evidence="13" type="ORF">JI741_31625</name>
</gene>
<feature type="domain" description="Histidine kinase" evidence="9">
    <location>
        <begin position="359"/>
        <end position="581"/>
    </location>
</feature>
<keyword evidence="4" id="KW-0808">Transferase</keyword>
<evidence type="ECO:0000259" key="10">
    <source>
        <dbReference type="PROSITE" id="PS50110"/>
    </source>
</evidence>
<dbReference type="InterPro" id="IPR003018">
    <property type="entry name" value="GAF"/>
</dbReference>
<dbReference type="RefSeq" id="WP_202016477.1">
    <property type="nucleotide sequence ID" value="NZ_JAERRB010000020.1"/>
</dbReference>
<dbReference type="InterPro" id="IPR000700">
    <property type="entry name" value="PAS-assoc_C"/>
</dbReference>
<evidence type="ECO:0000259" key="11">
    <source>
        <dbReference type="PROSITE" id="PS50112"/>
    </source>
</evidence>
<dbReference type="InterPro" id="IPR011006">
    <property type="entry name" value="CheY-like_superfamily"/>
</dbReference>
<dbReference type="Pfam" id="PF00072">
    <property type="entry name" value="Response_reg"/>
    <property type="match status" value="1"/>
</dbReference>
<evidence type="ECO:0000256" key="2">
    <source>
        <dbReference type="ARBA" id="ARBA00012438"/>
    </source>
</evidence>
<dbReference type="InterPro" id="IPR004358">
    <property type="entry name" value="Sig_transdc_His_kin-like_C"/>
</dbReference>
<dbReference type="Pfam" id="PF01590">
    <property type="entry name" value="GAF"/>
    <property type="match status" value="1"/>
</dbReference>
<evidence type="ECO:0000256" key="4">
    <source>
        <dbReference type="ARBA" id="ARBA00022679"/>
    </source>
</evidence>
<feature type="modified residue" description="4-aspartylphosphate" evidence="7">
    <location>
        <position position="654"/>
    </location>
</feature>
<dbReference type="InterPro" id="IPR003661">
    <property type="entry name" value="HisK_dim/P_dom"/>
</dbReference>
<dbReference type="SMART" id="SM00448">
    <property type="entry name" value="REC"/>
    <property type="match status" value="1"/>
</dbReference>
<dbReference type="InterPro" id="IPR029016">
    <property type="entry name" value="GAF-like_dom_sf"/>
</dbReference>
<dbReference type="EMBL" id="JAERRB010000020">
    <property type="protein sequence ID" value="MBL0745827.1"/>
    <property type="molecule type" value="Genomic_DNA"/>
</dbReference>
<dbReference type="SUPFAM" id="SSF47384">
    <property type="entry name" value="Homodimeric domain of signal transducing histidine kinase"/>
    <property type="match status" value="1"/>
</dbReference>
<name>A0ABS1L2V7_9BACT</name>
<feature type="domain" description="Response regulatory" evidence="10">
    <location>
        <begin position="605"/>
        <end position="723"/>
    </location>
</feature>
<keyword evidence="3 7" id="KW-0597">Phosphoprotein</keyword>
<dbReference type="SUPFAM" id="SSF55874">
    <property type="entry name" value="ATPase domain of HSP90 chaperone/DNA topoisomerase II/histidine kinase"/>
    <property type="match status" value="1"/>
</dbReference>
<dbReference type="InterPro" id="IPR013767">
    <property type="entry name" value="PAS_fold"/>
</dbReference>
<feature type="domain" description="PAC" evidence="12">
    <location>
        <begin position="289"/>
        <end position="341"/>
    </location>
</feature>
<dbReference type="Gene3D" id="3.30.565.10">
    <property type="entry name" value="Histidine kinase-like ATPase, C-terminal domain"/>
    <property type="match status" value="1"/>
</dbReference>
<feature type="coiled-coil region" evidence="8">
    <location>
        <begin position="325"/>
        <end position="359"/>
    </location>
</feature>
<dbReference type="Proteomes" id="UP000613030">
    <property type="component" value="Unassembled WGS sequence"/>
</dbReference>
<dbReference type="Pfam" id="PF00989">
    <property type="entry name" value="PAS"/>
    <property type="match status" value="1"/>
</dbReference>
<proteinExistence type="predicted"/>
<dbReference type="PRINTS" id="PR00344">
    <property type="entry name" value="BCTRLSENSOR"/>
</dbReference>
<evidence type="ECO:0000256" key="3">
    <source>
        <dbReference type="ARBA" id="ARBA00022553"/>
    </source>
</evidence>
<dbReference type="SMART" id="SM00091">
    <property type="entry name" value="PAS"/>
    <property type="match status" value="1"/>
</dbReference>
<dbReference type="InterPro" id="IPR035965">
    <property type="entry name" value="PAS-like_dom_sf"/>
</dbReference>
<dbReference type="SMART" id="SM00388">
    <property type="entry name" value="HisKA"/>
    <property type="match status" value="1"/>
</dbReference>
<dbReference type="SUPFAM" id="SSF55781">
    <property type="entry name" value="GAF domain-like"/>
    <property type="match status" value="1"/>
</dbReference>
<keyword evidence="5" id="KW-0418">Kinase</keyword>
<dbReference type="Gene3D" id="3.40.50.2300">
    <property type="match status" value="1"/>
</dbReference>
<dbReference type="NCBIfam" id="TIGR00229">
    <property type="entry name" value="sensory_box"/>
    <property type="match status" value="1"/>
</dbReference>
<dbReference type="SUPFAM" id="SSF55785">
    <property type="entry name" value="PYP-like sensor domain (PAS domain)"/>
    <property type="match status" value="1"/>
</dbReference>
<dbReference type="Pfam" id="PF00512">
    <property type="entry name" value="HisKA"/>
    <property type="match status" value="1"/>
</dbReference>
<dbReference type="CDD" id="cd16922">
    <property type="entry name" value="HATPase_EvgS-ArcB-TorS-like"/>
    <property type="match status" value="1"/>
</dbReference>
<dbReference type="CDD" id="cd00082">
    <property type="entry name" value="HisKA"/>
    <property type="match status" value="1"/>
</dbReference>
<dbReference type="Gene3D" id="1.10.287.130">
    <property type="match status" value="1"/>
</dbReference>
<comment type="catalytic activity">
    <reaction evidence="1">
        <text>ATP + protein L-histidine = ADP + protein N-phospho-L-histidine.</text>
        <dbReference type="EC" id="2.7.13.3"/>
    </reaction>
</comment>
<dbReference type="Gene3D" id="3.30.450.20">
    <property type="entry name" value="PAS domain"/>
    <property type="match status" value="1"/>
</dbReference>
<evidence type="ECO:0000256" key="6">
    <source>
        <dbReference type="ARBA" id="ARBA00023012"/>
    </source>
</evidence>
<keyword evidence="8" id="KW-0175">Coiled coil</keyword>
<keyword evidence="6" id="KW-0902">Two-component regulatory system</keyword>
<evidence type="ECO:0000256" key="8">
    <source>
        <dbReference type="SAM" id="Coils"/>
    </source>
</evidence>
<organism evidence="13 14">
    <name type="scientific">Chryseolinea lacunae</name>
    <dbReference type="NCBI Taxonomy" id="2801331"/>
    <lineage>
        <taxon>Bacteria</taxon>
        <taxon>Pseudomonadati</taxon>
        <taxon>Bacteroidota</taxon>
        <taxon>Cytophagia</taxon>
        <taxon>Cytophagales</taxon>
        <taxon>Fulvivirgaceae</taxon>
        <taxon>Chryseolinea</taxon>
    </lineage>
</organism>
<dbReference type="PROSITE" id="PS50110">
    <property type="entry name" value="RESPONSE_REGULATORY"/>
    <property type="match status" value="1"/>
</dbReference>
<sequence>MTMSTLAGNLSPEQRRLHALRQVGILDTAPEQDYTDIVELASQLCDVPIALVSFVDETRQWFKARIGLELTETSRDVSFCAHTILNNGIMIVPDATQDARFAQNPVVAGVPGIRFYAGVPLLSTAGYALGTLCIVDTKPRELSAKQIAGLNGLARMVMNLLALRTRVVELDDQKVLLERQNQQLHIMNQELLATEEEIRSNLDQIQDLQAHLEQKERQYHDLVENATDLIYELDAKGIFVFANAVMEGVSGYTKDELLQMPYWDLIHPDHRQRVVEFYRRQRKTQVEHTYLEFVLQSRNGDEIWIGQNVRMLYQPNGFVYRVSAISRNITALKQTEQNLKQAKERAEEATLAKSEFLSRMSHEIRTPMNAIIGFTNLLLNGALNDEQREQLELLQFSGKNLLTIINDILDFSKIEAGKLTLEHTDFNLQHLMLNTKRMLEHQAAKKNIGFQFFYDDTSLPQHVRGDAVRLAQVVTNLAGNAIKFTHAGHVQLAVADAGLENGKHKILIEVHDTGIGIALGKVDSIFKSFVQADTDTTRKYGGTGLGLSIAKMLVNMMGSDIRVTSVPGVGSSFCFTLLLDPAASGASEPTPVAPALQTLEPLSLRLLLVEDNPINQLIASSFLRGWGIEVDLANNGQEAVERVLQRGYQMVLMDLQMPVMDGYEATQKIRAMADPYFKTIPILALTASAMLGMRDKAMNVGMNDFITKPFSPEDLYHKIVQHAQGGRTTRSATAFE</sequence>
<dbReference type="EC" id="2.7.13.3" evidence="2"/>
<feature type="coiled-coil region" evidence="8">
    <location>
        <begin position="160"/>
        <end position="225"/>
    </location>
</feature>
<protein>
    <recommendedName>
        <fullName evidence="2">histidine kinase</fullName>
        <ecNumber evidence="2">2.7.13.3</ecNumber>
    </recommendedName>
</protein>
<feature type="domain" description="PAS" evidence="11">
    <location>
        <begin position="215"/>
        <end position="285"/>
    </location>
</feature>
<dbReference type="CDD" id="cd17546">
    <property type="entry name" value="REC_hyHK_CKI1_RcsC-like"/>
    <property type="match status" value="1"/>
</dbReference>
<evidence type="ECO:0000313" key="14">
    <source>
        <dbReference type="Proteomes" id="UP000613030"/>
    </source>
</evidence>
<dbReference type="SMART" id="SM00065">
    <property type="entry name" value="GAF"/>
    <property type="match status" value="1"/>
</dbReference>
<dbReference type="PANTHER" id="PTHR45339">
    <property type="entry name" value="HYBRID SIGNAL TRANSDUCTION HISTIDINE KINASE J"/>
    <property type="match status" value="1"/>
</dbReference>
<dbReference type="PANTHER" id="PTHR45339:SF1">
    <property type="entry name" value="HYBRID SIGNAL TRANSDUCTION HISTIDINE KINASE J"/>
    <property type="match status" value="1"/>
</dbReference>
<dbReference type="Pfam" id="PF02518">
    <property type="entry name" value="HATPase_c"/>
    <property type="match status" value="1"/>
</dbReference>
<dbReference type="SMART" id="SM00387">
    <property type="entry name" value="HATPase_c"/>
    <property type="match status" value="1"/>
</dbReference>
<dbReference type="CDD" id="cd00130">
    <property type="entry name" value="PAS"/>
    <property type="match status" value="1"/>
</dbReference>
<dbReference type="InterPro" id="IPR005467">
    <property type="entry name" value="His_kinase_dom"/>
</dbReference>
<dbReference type="SUPFAM" id="SSF52172">
    <property type="entry name" value="CheY-like"/>
    <property type="match status" value="1"/>
</dbReference>
<comment type="caution">
    <text evidence="13">The sequence shown here is derived from an EMBL/GenBank/DDBJ whole genome shotgun (WGS) entry which is preliminary data.</text>
</comment>
<dbReference type="Gene3D" id="3.30.450.40">
    <property type="match status" value="1"/>
</dbReference>
<dbReference type="PROSITE" id="PS50112">
    <property type="entry name" value="PAS"/>
    <property type="match status" value="1"/>
</dbReference>
<dbReference type="PROSITE" id="PS50109">
    <property type="entry name" value="HIS_KIN"/>
    <property type="match status" value="1"/>
</dbReference>
<dbReference type="InterPro" id="IPR001789">
    <property type="entry name" value="Sig_transdc_resp-reg_receiver"/>
</dbReference>
<evidence type="ECO:0000259" key="12">
    <source>
        <dbReference type="PROSITE" id="PS50113"/>
    </source>
</evidence>
<dbReference type="InterPro" id="IPR003594">
    <property type="entry name" value="HATPase_dom"/>
</dbReference>
<evidence type="ECO:0000256" key="5">
    <source>
        <dbReference type="ARBA" id="ARBA00022777"/>
    </source>
</evidence>
<dbReference type="InterPro" id="IPR000014">
    <property type="entry name" value="PAS"/>
</dbReference>